<evidence type="ECO:0000259" key="2">
    <source>
        <dbReference type="Pfam" id="PF01408"/>
    </source>
</evidence>
<accession>A0ABW2ZVF8</accession>
<dbReference type="Pfam" id="PF01408">
    <property type="entry name" value="GFO_IDH_MocA"/>
    <property type="match status" value="1"/>
</dbReference>
<evidence type="ECO:0000259" key="3">
    <source>
        <dbReference type="Pfam" id="PF22725"/>
    </source>
</evidence>
<dbReference type="PANTHER" id="PTHR43377">
    <property type="entry name" value="BILIVERDIN REDUCTASE A"/>
    <property type="match status" value="1"/>
</dbReference>
<proteinExistence type="predicted"/>
<dbReference type="EMBL" id="JBHTHM010000025">
    <property type="protein sequence ID" value="MFD0782637.1"/>
    <property type="molecule type" value="Genomic_DNA"/>
</dbReference>
<dbReference type="InterPro" id="IPR051450">
    <property type="entry name" value="Gfo/Idh/MocA_Oxidoreductases"/>
</dbReference>
<dbReference type="PANTHER" id="PTHR43377:SF1">
    <property type="entry name" value="BILIVERDIN REDUCTASE A"/>
    <property type="match status" value="1"/>
</dbReference>
<dbReference type="InterPro" id="IPR036291">
    <property type="entry name" value="NAD(P)-bd_dom_sf"/>
</dbReference>
<evidence type="ECO:0000313" key="5">
    <source>
        <dbReference type="Proteomes" id="UP001597053"/>
    </source>
</evidence>
<gene>
    <name evidence="4" type="ORF">ACFQZ8_01670</name>
</gene>
<feature type="domain" description="GFO/IDH/MocA-like oxidoreductase" evidence="3">
    <location>
        <begin position="153"/>
        <end position="226"/>
    </location>
</feature>
<dbReference type="InterPro" id="IPR055170">
    <property type="entry name" value="GFO_IDH_MocA-like_dom"/>
</dbReference>
<evidence type="ECO:0000313" key="4">
    <source>
        <dbReference type="EMBL" id="MFD0782637.1"/>
    </source>
</evidence>
<name>A0ABW2ZVF8_9ACTN</name>
<dbReference type="SUPFAM" id="SSF55347">
    <property type="entry name" value="Glyceraldehyde-3-phosphate dehydrogenase-like, C-terminal domain"/>
    <property type="match status" value="1"/>
</dbReference>
<comment type="caution">
    <text evidence="4">The sequence shown here is derived from an EMBL/GenBank/DDBJ whole genome shotgun (WGS) entry which is preliminary data.</text>
</comment>
<keyword evidence="5" id="KW-1185">Reference proteome</keyword>
<sequence>MTAPVRFALVGAGVMGSLHARVIAQSGRAQLATVVEPRETAGREIADRYGAAWAPDLSDLADVDAVVIAAPTEYHHGLAEQVLAADKPLLVEKPVCGSLSATEEIVATAEKRNLPLLCGLLERFNPAVLTALALVDRPVHLNVTRHSPYAPRIRTGVAWDLLVHDVDLAIEAFGGQEPAKVRGSLGYFHPASEGGAEDVAEAVLTFGNGAIANVSASRIGQRKVRRLVISEVDRLIEADLIRKDVTIYRHVSLDAATPDGRGYRQQSIMEVPELVSNREPLAAQLDHFLDILNGRIDQDVERQRILPAHRAVAAVIEDNTTPPRTPRPRQAESTEPADAAH</sequence>
<dbReference type="Gene3D" id="3.40.50.720">
    <property type="entry name" value="NAD(P)-binding Rossmann-like Domain"/>
    <property type="match status" value="1"/>
</dbReference>
<dbReference type="Gene3D" id="3.30.360.10">
    <property type="entry name" value="Dihydrodipicolinate Reductase, domain 2"/>
    <property type="match status" value="1"/>
</dbReference>
<organism evidence="4 5">
    <name type="scientific">Micromonospora azadirachtae</name>
    <dbReference type="NCBI Taxonomy" id="1970735"/>
    <lineage>
        <taxon>Bacteria</taxon>
        <taxon>Bacillati</taxon>
        <taxon>Actinomycetota</taxon>
        <taxon>Actinomycetes</taxon>
        <taxon>Micromonosporales</taxon>
        <taxon>Micromonosporaceae</taxon>
        <taxon>Micromonospora</taxon>
    </lineage>
</organism>
<protein>
    <submittedName>
        <fullName evidence="4">Gfo/Idh/MocA family protein</fullName>
    </submittedName>
</protein>
<dbReference type="Pfam" id="PF22725">
    <property type="entry name" value="GFO_IDH_MocA_C3"/>
    <property type="match status" value="1"/>
</dbReference>
<reference evidence="5" key="1">
    <citation type="journal article" date="2019" name="Int. J. Syst. Evol. Microbiol.">
        <title>The Global Catalogue of Microorganisms (GCM) 10K type strain sequencing project: providing services to taxonomists for standard genome sequencing and annotation.</title>
        <authorList>
            <consortium name="The Broad Institute Genomics Platform"/>
            <consortium name="The Broad Institute Genome Sequencing Center for Infectious Disease"/>
            <person name="Wu L."/>
            <person name="Ma J."/>
        </authorList>
    </citation>
    <scope>NUCLEOTIDE SEQUENCE [LARGE SCALE GENOMIC DNA]</scope>
    <source>
        <strain evidence="5">JCM 32148</strain>
    </source>
</reference>
<feature type="region of interest" description="Disordered" evidence="1">
    <location>
        <begin position="316"/>
        <end position="341"/>
    </location>
</feature>
<evidence type="ECO:0000256" key="1">
    <source>
        <dbReference type="SAM" id="MobiDB-lite"/>
    </source>
</evidence>
<dbReference type="SUPFAM" id="SSF51735">
    <property type="entry name" value="NAD(P)-binding Rossmann-fold domains"/>
    <property type="match status" value="1"/>
</dbReference>
<dbReference type="InterPro" id="IPR000683">
    <property type="entry name" value="Gfo/Idh/MocA-like_OxRdtase_N"/>
</dbReference>
<dbReference type="Proteomes" id="UP001597053">
    <property type="component" value="Unassembled WGS sequence"/>
</dbReference>
<feature type="domain" description="Gfo/Idh/MocA-like oxidoreductase N-terminal" evidence="2">
    <location>
        <begin position="5"/>
        <end position="116"/>
    </location>
</feature>